<accession>A0A7X6CYM1</accession>
<evidence type="ECO:0000313" key="8">
    <source>
        <dbReference type="Proteomes" id="UP000578686"/>
    </source>
</evidence>
<dbReference type="GO" id="GO:0016616">
    <property type="term" value="F:oxidoreductase activity, acting on the CH-OH group of donors, NAD or NADP as acceptor"/>
    <property type="evidence" value="ECO:0007669"/>
    <property type="project" value="TreeGrafter"/>
</dbReference>
<dbReference type="AlphaFoldDB" id="A0A7X6CYM1"/>
<comment type="caution">
    <text evidence="7">The sequence shown here is derived from an EMBL/GenBank/DDBJ whole genome shotgun (WGS) entry which is preliminary data.</text>
</comment>
<keyword evidence="4" id="KW-0012">Acyltransferase</keyword>
<organism evidence="7 8">
    <name type="scientific">Streptomyces lonarensis</name>
    <dbReference type="NCBI Taxonomy" id="700599"/>
    <lineage>
        <taxon>Bacteria</taxon>
        <taxon>Bacillati</taxon>
        <taxon>Actinomycetota</taxon>
        <taxon>Actinomycetes</taxon>
        <taxon>Kitasatosporales</taxon>
        <taxon>Streptomycetaceae</taxon>
        <taxon>Streptomyces</taxon>
    </lineage>
</organism>
<dbReference type="InterPro" id="IPR018201">
    <property type="entry name" value="Ketoacyl_synth_AS"/>
</dbReference>
<dbReference type="InterPro" id="IPR014030">
    <property type="entry name" value="Ketoacyl_synth_N"/>
</dbReference>
<evidence type="ECO:0000259" key="6">
    <source>
        <dbReference type="PROSITE" id="PS52004"/>
    </source>
</evidence>
<dbReference type="GO" id="GO:0004315">
    <property type="term" value="F:3-oxoacyl-[acyl-carrier-protein] synthase activity"/>
    <property type="evidence" value="ECO:0007669"/>
    <property type="project" value="InterPro"/>
</dbReference>
<keyword evidence="8" id="KW-1185">Reference proteome</keyword>
<dbReference type="EMBL" id="JAAVJD010000017">
    <property type="protein sequence ID" value="NJQ04840.1"/>
    <property type="molecule type" value="Genomic_DNA"/>
</dbReference>
<proteinExistence type="inferred from homology"/>
<dbReference type="Pfam" id="PF13561">
    <property type="entry name" value="adh_short_C2"/>
    <property type="match status" value="1"/>
</dbReference>
<protein>
    <submittedName>
        <fullName evidence="7">SDR family oxidoreductase</fullName>
    </submittedName>
</protein>
<keyword evidence="2 5" id="KW-0808">Transferase</keyword>
<dbReference type="InterPro" id="IPR002347">
    <property type="entry name" value="SDR_fam"/>
</dbReference>
<dbReference type="PANTHER" id="PTHR42760:SF133">
    <property type="entry name" value="3-OXOACYL-[ACYL-CARRIER-PROTEIN] REDUCTASE"/>
    <property type="match status" value="1"/>
</dbReference>
<evidence type="ECO:0000256" key="1">
    <source>
        <dbReference type="ARBA" id="ARBA00006484"/>
    </source>
</evidence>
<evidence type="ECO:0000256" key="4">
    <source>
        <dbReference type="ARBA" id="ARBA00023315"/>
    </source>
</evidence>
<evidence type="ECO:0000256" key="3">
    <source>
        <dbReference type="ARBA" id="ARBA00023002"/>
    </source>
</evidence>
<dbReference type="Proteomes" id="UP000578686">
    <property type="component" value="Unassembled WGS sequence"/>
</dbReference>
<dbReference type="PROSITE" id="PS00606">
    <property type="entry name" value="KS3_1"/>
    <property type="match status" value="1"/>
</dbReference>
<dbReference type="Gene3D" id="3.40.50.720">
    <property type="entry name" value="NAD(P)-binding Rossmann-like Domain"/>
    <property type="match status" value="2"/>
</dbReference>
<dbReference type="SUPFAM" id="SSF51735">
    <property type="entry name" value="NAD(P)-binding Rossmann-fold domains"/>
    <property type="match status" value="2"/>
</dbReference>
<dbReference type="PRINTS" id="PR00081">
    <property type="entry name" value="GDHRDH"/>
</dbReference>
<dbReference type="Pfam" id="PF02801">
    <property type="entry name" value="Ketoacyl-synt_C"/>
    <property type="match status" value="1"/>
</dbReference>
<dbReference type="CDD" id="cd05233">
    <property type="entry name" value="SDR_c"/>
    <property type="match status" value="1"/>
</dbReference>
<dbReference type="PRINTS" id="PR00080">
    <property type="entry name" value="SDRFAMILY"/>
</dbReference>
<keyword evidence="3" id="KW-0560">Oxidoreductase</keyword>
<gene>
    <name evidence="7" type="ORF">HCN56_04405</name>
</gene>
<dbReference type="FunFam" id="3.40.50.720:FF:000084">
    <property type="entry name" value="Short-chain dehydrogenase reductase"/>
    <property type="match status" value="1"/>
</dbReference>
<dbReference type="InterPro" id="IPR020841">
    <property type="entry name" value="PKS_Beta-ketoAc_synthase_dom"/>
</dbReference>
<dbReference type="PANTHER" id="PTHR42760">
    <property type="entry name" value="SHORT-CHAIN DEHYDROGENASES/REDUCTASES FAMILY MEMBER"/>
    <property type="match status" value="1"/>
</dbReference>
<feature type="domain" description="Ketosynthase family 3 (KS3)" evidence="6">
    <location>
        <begin position="16"/>
        <end position="443"/>
    </location>
</feature>
<dbReference type="PROSITE" id="PS52004">
    <property type="entry name" value="KS3_2"/>
    <property type="match status" value="1"/>
</dbReference>
<dbReference type="SUPFAM" id="SSF53901">
    <property type="entry name" value="Thiolase-like"/>
    <property type="match status" value="1"/>
</dbReference>
<comment type="similarity">
    <text evidence="1">Belongs to the short-chain dehydrogenases/reductases (SDR) family.</text>
</comment>
<evidence type="ECO:0000256" key="5">
    <source>
        <dbReference type="RuleBase" id="RU003694"/>
    </source>
</evidence>
<dbReference type="SMART" id="SM00825">
    <property type="entry name" value="PKS_KS"/>
    <property type="match status" value="1"/>
</dbReference>
<dbReference type="Gene3D" id="3.40.47.10">
    <property type="match status" value="1"/>
</dbReference>
<comment type="similarity">
    <text evidence="5">Belongs to the thiolase-like superfamily. Beta-ketoacyl-ACP synthases family.</text>
</comment>
<dbReference type="Pfam" id="PF00109">
    <property type="entry name" value="ketoacyl-synt"/>
    <property type="match status" value="1"/>
</dbReference>
<dbReference type="InterPro" id="IPR014031">
    <property type="entry name" value="Ketoacyl_synth_C"/>
</dbReference>
<name>A0A7X6CYM1_9ACTN</name>
<dbReference type="RefSeq" id="WP_167968141.1">
    <property type="nucleotide sequence ID" value="NZ_JAAVJD010000017.1"/>
</dbReference>
<evidence type="ECO:0000256" key="2">
    <source>
        <dbReference type="ARBA" id="ARBA00022679"/>
    </source>
</evidence>
<dbReference type="InterPro" id="IPR016039">
    <property type="entry name" value="Thiolase-like"/>
</dbReference>
<reference evidence="7 8" key="1">
    <citation type="submission" date="2020-03" db="EMBL/GenBank/DDBJ databases">
        <title>Draft genome of Streptomyces sp. ventii, isolated from the Axial Seamount in the Pacific Ocean, and resequencing of the two type strains Streptomyces lonarensis strain NCL 716 and Streptomyces bohaiensis strain 11A07.</title>
        <authorList>
            <person name="Loughran R.M."/>
            <person name="Pfannmuller K.M."/>
            <person name="Wasson B.J."/>
            <person name="Deadmond M.C."/>
            <person name="Paddock B.E."/>
            <person name="Koyack M.J."/>
            <person name="Gallegos D.A."/>
            <person name="Mitchell E.A."/>
            <person name="Ushijima B."/>
            <person name="Saw J.H."/>
            <person name="Mcphail K.L."/>
            <person name="Videau P."/>
        </authorList>
    </citation>
    <scope>NUCLEOTIDE SEQUENCE [LARGE SCALE GENOMIC DNA]</scope>
    <source>
        <strain evidence="7 8">NCL716</strain>
    </source>
</reference>
<evidence type="ECO:0000313" key="7">
    <source>
        <dbReference type="EMBL" id="NJQ04840.1"/>
    </source>
</evidence>
<sequence length="963" mass="99502">MTASPTARQADTGAGTREVLVTGMGFCLPGPDGRQTLGRDDFWSTISTGTVHLGHEGVWFGSVTPPEEFVAASFPEVPDRHLANYAAVHHYGLAATAKALADAGLGRENGELAEAAVITARATSDSWFDVYEDFVRSESEEPDPERGRALFTRLAIAGGTTDLAYVQAALLGAGGPCHTVSSGCASSAVALGDAHRLITSGVVDIAVVTGVDYFNLDRILRFQALRERVEQAERAGRPVLPASMTLDAPMRPYDSRAQASNMANGATTLILESREHARARGARSHVRVLGQVHGRVAGGSAMAADDSGQAVERAARRVLRMGGVDPQDIRYVNGGAEGNPIFHGIESAALSRLLGERAHGLPVSVQEASFGHGGSALGLMGVAATGLMMASGEVCPTAGCEQPAAECVFDPVPGHLTKPHDLPFALSFNYHVGTGASAILLAREDEEPAVGGTAGPTAAVASPAVPDPRASVPGVPPVWPARPVGEVLAVEGAGRPGVAEVVAGLTPLGLRAPQTGEVPDLYLVAHIGNEAYGAEPAAAGLDRGRVLATLTAMADRGAGRAVLVTDGTQLIEPGADPDAAARRAADLSWWRQQAHRLAGRGVVANAVTTGYAPFLGHRLAEGREAELMQHLLVRRPTRVDDLVNLLRLLATEHSAHMVGQVLTLDGGVEAMLVPPTPAWLAEPSPAYPDPAPGDPFDLSGTVLLVTGASSGIGRTFALEAARRGAELVLVGRRADALASAAEEVAAEGGTAHVLPADLGDPECVPAMVAEAVRLAGRVDGLVYSAGILDFDERGDNSAVRARSFAVNVLSYAATTDALLGEWVPRRHPGVVVAVGSVSALAAPVPRTQAYGASKAAMLQHTRMLATTGARWGVRANTVLPGMVRTPMEAAVPNSDAFTTSLLSQVPQGRIGEPQEVAELLCYLAAPASSRLSGAALVIDGGGSLGCLPELNRPRAGAGTEEQI</sequence>
<dbReference type="InterPro" id="IPR036291">
    <property type="entry name" value="NAD(P)-bd_dom_sf"/>
</dbReference>
<dbReference type="GO" id="GO:0006633">
    <property type="term" value="P:fatty acid biosynthetic process"/>
    <property type="evidence" value="ECO:0007669"/>
    <property type="project" value="InterPro"/>
</dbReference>